<dbReference type="RefSeq" id="WP_247260663.1">
    <property type="nucleotide sequence ID" value="NZ_JALJQZ010000011.1"/>
</dbReference>
<gene>
    <name evidence="1" type="ORF">ACFOVS_14900</name>
</gene>
<organism evidence="1 2">
    <name type="scientific">Rhizobium lemnae</name>
    <dbReference type="NCBI Taxonomy" id="1214924"/>
    <lineage>
        <taxon>Bacteria</taxon>
        <taxon>Pseudomonadati</taxon>
        <taxon>Pseudomonadota</taxon>
        <taxon>Alphaproteobacteria</taxon>
        <taxon>Hyphomicrobiales</taxon>
        <taxon>Rhizobiaceae</taxon>
        <taxon>Rhizobium/Agrobacterium group</taxon>
        <taxon>Rhizobium</taxon>
    </lineage>
</organism>
<keyword evidence="2" id="KW-1185">Reference proteome</keyword>
<dbReference type="InterPro" id="IPR029058">
    <property type="entry name" value="AB_hydrolase_fold"/>
</dbReference>
<accession>A0ABV8EA27</accession>
<comment type="caution">
    <text evidence="1">The sequence shown here is derived from an EMBL/GenBank/DDBJ whole genome shotgun (WGS) entry which is preliminary data.</text>
</comment>
<keyword evidence="1" id="KW-0378">Hydrolase</keyword>
<dbReference type="EMBL" id="JBHSBD010000062">
    <property type="protein sequence ID" value="MFC3969403.1"/>
    <property type="molecule type" value="Genomic_DNA"/>
</dbReference>
<dbReference type="GO" id="GO:0016787">
    <property type="term" value="F:hydrolase activity"/>
    <property type="evidence" value="ECO:0007669"/>
    <property type="project" value="UniProtKB-KW"/>
</dbReference>
<dbReference type="SUPFAM" id="SSF53474">
    <property type="entry name" value="alpha/beta-Hydrolases"/>
    <property type="match status" value="1"/>
</dbReference>
<protein>
    <submittedName>
        <fullName evidence="1">Alpha/beta fold hydrolase</fullName>
    </submittedName>
</protein>
<reference evidence="2" key="1">
    <citation type="journal article" date="2019" name="Int. J. Syst. Evol. Microbiol.">
        <title>The Global Catalogue of Microorganisms (GCM) 10K type strain sequencing project: providing services to taxonomists for standard genome sequencing and annotation.</title>
        <authorList>
            <consortium name="The Broad Institute Genomics Platform"/>
            <consortium name="The Broad Institute Genome Sequencing Center for Infectious Disease"/>
            <person name="Wu L."/>
            <person name="Ma J."/>
        </authorList>
    </citation>
    <scope>NUCLEOTIDE SEQUENCE [LARGE SCALE GENOMIC DNA]</scope>
    <source>
        <strain evidence="2">TBRC 5781</strain>
    </source>
</reference>
<proteinExistence type="predicted"/>
<evidence type="ECO:0000313" key="2">
    <source>
        <dbReference type="Proteomes" id="UP001595697"/>
    </source>
</evidence>
<sequence length="55" mass="6363">MTMIKTRTGTELYVKDWGQGRPIVLLHGWPLTSDTWDDFAMEAANTDADHSRNRR</sequence>
<dbReference type="Proteomes" id="UP001595697">
    <property type="component" value="Unassembled WGS sequence"/>
</dbReference>
<dbReference type="Gene3D" id="3.40.50.1820">
    <property type="entry name" value="alpha/beta hydrolase"/>
    <property type="match status" value="1"/>
</dbReference>
<evidence type="ECO:0000313" key="1">
    <source>
        <dbReference type="EMBL" id="MFC3969403.1"/>
    </source>
</evidence>
<name>A0ABV8EA27_9HYPH</name>